<dbReference type="Pfam" id="PF00753">
    <property type="entry name" value="Lactamase_B"/>
    <property type="match status" value="1"/>
</dbReference>
<dbReference type="CDD" id="cd07724">
    <property type="entry name" value="POD-like_MBL-fold"/>
    <property type="match status" value="1"/>
</dbReference>
<dbReference type="SMART" id="SM00450">
    <property type="entry name" value="RHOD"/>
    <property type="match status" value="1"/>
</dbReference>
<keyword evidence="2" id="KW-0378">Hydrolase</keyword>
<dbReference type="InterPro" id="IPR001763">
    <property type="entry name" value="Rhodanese-like_dom"/>
</dbReference>
<dbReference type="Pfam" id="PF00581">
    <property type="entry name" value="Rhodanese"/>
    <property type="match status" value="1"/>
</dbReference>
<dbReference type="PANTHER" id="PTHR43084:SF7">
    <property type="entry name" value="BETA-LACTAMASE DOMAIN PROTEIN"/>
    <property type="match status" value="1"/>
</dbReference>
<dbReference type="InterPro" id="IPR051682">
    <property type="entry name" value="Mito_Persulfide_Diox"/>
</dbReference>
<dbReference type="SMART" id="SM00849">
    <property type="entry name" value="Lactamase_B"/>
    <property type="match status" value="1"/>
</dbReference>
<dbReference type="RefSeq" id="WP_146915725.1">
    <property type="nucleotide sequence ID" value="NZ_VORW01000002.1"/>
</dbReference>
<dbReference type="Gene3D" id="3.60.15.10">
    <property type="entry name" value="Ribonuclease Z/Hydroxyacylglutathione hydrolase-like"/>
    <property type="match status" value="1"/>
</dbReference>
<gene>
    <name evidence="2" type="ORF">ESV85_06040</name>
</gene>
<dbReference type="GO" id="GO:0006749">
    <property type="term" value="P:glutathione metabolic process"/>
    <property type="evidence" value="ECO:0007669"/>
    <property type="project" value="InterPro"/>
</dbReference>
<dbReference type="GO" id="GO:0050313">
    <property type="term" value="F:sulfur dioxygenase activity"/>
    <property type="evidence" value="ECO:0007669"/>
    <property type="project" value="InterPro"/>
</dbReference>
<dbReference type="OrthoDB" id="9784009at2"/>
<dbReference type="GO" id="GO:0016787">
    <property type="term" value="F:hydrolase activity"/>
    <property type="evidence" value="ECO:0007669"/>
    <property type="project" value="UniProtKB-KW"/>
</dbReference>
<dbReference type="SUPFAM" id="SSF56281">
    <property type="entry name" value="Metallo-hydrolase/oxidoreductase"/>
    <property type="match status" value="1"/>
</dbReference>
<dbReference type="PROSITE" id="PS50206">
    <property type="entry name" value="RHODANESE_3"/>
    <property type="match status" value="1"/>
</dbReference>
<proteinExistence type="predicted"/>
<name>A0A5C7B0P9_9BACT</name>
<dbReference type="PANTHER" id="PTHR43084">
    <property type="entry name" value="PERSULFIDE DIOXYGENASE ETHE1"/>
    <property type="match status" value="1"/>
</dbReference>
<dbReference type="CDD" id="cd00158">
    <property type="entry name" value="RHOD"/>
    <property type="match status" value="1"/>
</dbReference>
<dbReference type="InterPro" id="IPR001279">
    <property type="entry name" value="Metallo-B-lactamas"/>
</dbReference>
<dbReference type="AlphaFoldDB" id="A0A5C7B0P9"/>
<feature type="domain" description="Rhodanese" evidence="1">
    <location>
        <begin position="17"/>
        <end position="111"/>
    </location>
</feature>
<dbReference type="InterPro" id="IPR036873">
    <property type="entry name" value="Rhodanese-like_dom_sf"/>
</dbReference>
<dbReference type="InterPro" id="IPR036866">
    <property type="entry name" value="RibonucZ/Hydroxyglut_hydro"/>
</dbReference>
<sequence length="374" mass="41403">MGQREINTDTLRAWLDAGKKVTVLDVRPTGEREEWKIPGSIHIDAYTELKKNNPDALKLVNFDKSIPVVTVCAGGKTSSNAAEILHNSGYETYNLQGGMKSWSLAWNTASIVFDASPVGGQDFEIIQFRRTGKGCLSYMVISDLEAMIVDASLPVEVYQEFIDQRGLVLNYVADTHIHADHLSRTLELAEKHGINPSLPSNDKLSFPFNPIADGQDFSIGSIKIKAIHTPGHTLESSSYLINDKVLLTGDTLFTNGVGRPDLKADKEEAEKKAILLFHSIQKLIRLDQSIIVMPGHTSQPVAFDNQPIQSLLREVVKNTQLLKESEQEFVQSLLKRIPNPPENYLKIVEKNITGDFTDVNPIDLEAGANRCAIS</sequence>
<evidence type="ECO:0000259" key="1">
    <source>
        <dbReference type="PROSITE" id="PS50206"/>
    </source>
</evidence>
<comment type="caution">
    <text evidence="2">The sequence shown here is derived from an EMBL/GenBank/DDBJ whole genome shotgun (WGS) entry which is preliminary data.</text>
</comment>
<dbReference type="Proteomes" id="UP000321935">
    <property type="component" value="Unassembled WGS sequence"/>
</dbReference>
<dbReference type="Gene3D" id="3.40.250.10">
    <property type="entry name" value="Rhodanese-like domain"/>
    <property type="match status" value="1"/>
</dbReference>
<evidence type="ECO:0000313" key="3">
    <source>
        <dbReference type="Proteomes" id="UP000321935"/>
    </source>
</evidence>
<dbReference type="InterPro" id="IPR044528">
    <property type="entry name" value="POD-like_MBL-fold"/>
</dbReference>
<dbReference type="EMBL" id="VORW01000002">
    <property type="protein sequence ID" value="TXE13533.1"/>
    <property type="molecule type" value="Genomic_DNA"/>
</dbReference>
<dbReference type="GO" id="GO:0070813">
    <property type="term" value="P:hydrogen sulfide metabolic process"/>
    <property type="evidence" value="ECO:0007669"/>
    <property type="project" value="TreeGrafter"/>
</dbReference>
<organism evidence="2 3">
    <name type="scientific">Algoriphagus aquimarinus</name>
    <dbReference type="NCBI Taxonomy" id="237018"/>
    <lineage>
        <taxon>Bacteria</taxon>
        <taxon>Pseudomonadati</taxon>
        <taxon>Bacteroidota</taxon>
        <taxon>Cytophagia</taxon>
        <taxon>Cytophagales</taxon>
        <taxon>Cyclobacteriaceae</taxon>
        <taxon>Algoriphagus</taxon>
    </lineage>
</organism>
<protein>
    <submittedName>
        <fullName evidence="2">MBL fold metallo-hydrolase</fullName>
    </submittedName>
</protein>
<accession>A0A5C7B0P9</accession>
<evidence type="ECO:0000313" key="2">
    <source>
        <dbReference type="EMBL" id="TXE13533.1"/>
    </source>
</evidence>
<dbReference type="SUPFAM" id="SSF52821">
    <property type="entry name" value="Rhodanese/Cell cycle control phosphatase"/>
    <property type="match status" value="1"/>
</dbReference>
<reference evidence="2 3" key="1">
    <citation type="submission" date="2019-08" db="EMBL/GenBank/DDBJ databases">
        <title>Genomes sequence of Algoriphagus aquimarinus ACAM450.</title>
        <authorList>
            <person name="Bowman J.P."/>
        </authorList>
    </citation>
    <scope>NUCLEOTIDE SEQUENCE [LARGE SCALE GENOMIC DNA]</scope>
    <source>
        <strain evidence="2 3">ACAM 450</strain>
    </source>
</reference>